<dbReference type="InterPro" id="IPR011990">
    <property type="entry name" value="TPR-like_helical_dom_sf"/>
</dbReference>
<keyword evidence="1" id="KW-0677">Repeat</keyword>
<feature type="repeat" description="PPR" evidence="2">
    <location>
        <begin position="759"/>
        <end position="793"/>
    </location>
</feature>
<feature type="repeat" description="PPR" evidence="2">
    <location>
        <begin position="256"/>
        <end position="290"/>
    </location>
</feature>
<dbReference type="FunFam" id="1.25.40.10:FF:000344">
    <property type="entry name" value="Pentatricopeptide repeat-containing protein"/>
    <property type="match status" value="1"/>
</dbReference>
<feature type="repeat" description="PPR" evidence="2">
    <location>
        <begin position="357"/>
        <end position="391"/>
    </location>
</feature>
<dbReference type="GO" id="GO:0048731">
    <property type="term" value="P:system development"/>
    <property type="evidence" value="ECO:0007669"/>
    <property type="project" value="UniProtKB-ARBA"/>
</dbReference>
<protein>
    <recommendedName>
        <fullName evidence="5">Pentatricopeptide repeat-containing protein</fullName>
    </recommendedName>
</protein>
<feature type="repeat" description="PPR" evidence="2">
    <location>
        <begin position="559"/>
        <end position="593"/>
    </location>
</feature>
<dbReference type="Pfam" id="PF13041">
    <property type="entry name" value="PPR_2"/>
    <property type="match status" value="5"/>
</dbReference>
<dbReference type="FunFam" id="1.25.40.10:FF:000158">
    <property type="entry name" value="pentatricopeptide repeat-containing protein At2g33680"/>
    <property type="match status" value="1"/>
</dbReference>
<dbReference type="PANTHER" id="PTHR47926:SF533">
    <property type="entry name" value="DYW DOMAIN-CONTAINING PROTEIN"/>
    <property type="match status" value="1"/>
</dbReference>
<dbReference type="GO" id="GO:0009451">
    <property type="term" value="P:RNA modification"/>
    <property type="evidence" value="ECO:0007669"/>
    <property type="project" value="InterPro"/>
</dbReference>
<feature type="repeat" description="PPR" evidence="2">
    <location>
        <begin position="458"/>
        <end position="492"/>
    </location>
</feature>
<dbReference type="InterPro" id="IPR046960">
    <property type="entry name" value="PPR_At4g14850-like_plant"/>
</dbReference>
<reference evidence="3" key="1">
    <citation type="submission" date="2021-01" db="EMBL/GenBank/DDBJ databases">
        <title>Adiantum capillus-veneris genome.</title>
        <authorList>
            <person name="Fang Y."/>
            <person name="Liao Q."/>
        </authorList>
    </citation>
    <scope>NUCLEOTIDE SEQUENCE</scope>
    <source>
        <strain evidence="3">H3</strain>
        <tissue evidence="3">Leaf</tissue>
    </source>
</reference>
<accession>A0A9D4UAG8</accession>
<dbReference type="EMBL" id="JABFUD020000020">
    <property type="protein sequence ID" value="KAI5064444.1"/>
    <property type="molecule type" value="Genomic_DNA"/>
</dbReference>
<evidence type="ECO:0000313" key="4">
    <source>
        <dbReference type="Proteomes" id="UP000886520"/>
    </source>
</evidence>
<dbReference type="Pfam" id="PF01535">
    <property type="entry name" value="PPR"/>
    <property type="match status" value="1"/>
</dbReference>
<dbReference type="GO" id="GO:0003723">
    <property type="term" value="F:RNA binding"/>
    <property type="evidence" value="ECO:0007669"/>
    <property type="project" value="InterPro"/>
</dbReference>
<evidence type="ECO:0000256" key="1">
    <source>
        <dbReference type="ARBA" id="ARBA00022737"/>
    </source>
</evidence>
<name>A0A9D4UAG8_ADICA</name>
<dbReference type="NCBIfam" id="TIGR00756">
    <property type="entry name" value="PPR"/>
    <property type="match status" value="4"/>
</dbReference>
<gene>
    <name evidence="3" type="ORF">GOP47_0021114</name>
</gene>
<dbReference type="AlphaFoldDB" id="A0A9D4UAG8"/>
<dbReference type="PANTHER" id="PTHR47926">
    <property type="entry name" value="PENTATRICOPEPTIDE REPEAT-CONTAINING PROTEIN"/>
    <property type="match status" value="1"/>
</dbReference>
<dbReference type="Proteomes" id="UP000886520">
    <property type="component" value="Chromosome 20"/>
</dbReference>
<evidence type="ECO:0000313" key="3">
    <source>
        <dbReference type="EMBL" id="KAI5064444.1"/>
    </source>
</evidence>
<evidence type="ECO:0000256" key="2">
    <source>
        <dbReference type="PROSITE-ProRule" id="PRU00708"/>
    </source>
</evidence>
<dbReference type="OrthoDB" id="1911714at2759"/>
<dbReference type="PROSITE" id="PS51375">
    <property type="entry name" value="PPR"/>
    <property type="match status" value="5"/>
</dbReference>
<organism evidence="3 4">
    <name type="scientific">Adiantum capillus-veneris</name>
    <name type="common">Maidenhair fern</name>
    <dbReference type="NCBI Taxonomy" id="13818"/>
    <lineage>
        <taxon>Eukaryota</taxon>
        <taxon>Viridiplantae</taxon>
        <taxon>Streptophyta</taxon>
        <taxon>Embryophyta</taxon>
        <taxon>Tracheophyta</taxon>
        <taxon>Polypodiopsida</taxon>
        <taxon>Polypodiidae</taxon>
        <taxon>Polypodiales</taxon>
        <taxon>Pteridineae</taxon>
        <taxon>Pteridaceae</taxon>
        <taxon>Vittarioideae</taxon>
        <taxon>Adiantum</taxon>
    </lineage>
</organism>
<evidence type="ECO:0008006" key="5">
    <source>
        <dbReference type="Google" id="ProtNLM"/>
    </source>
</evidence>
<proteinExistence type="predicted"/>
<comment type="caution">
    <text evidence="3">The sequence shown here is derived from an EMBL/GenBank/DDBJ whole genome shotgun (WGS) entry which is preliminary data.</text>
</comment>
<dbReference type="InterPro" id="IPR002885">
    <property type="entry name" value="PPR_rpt"/>
</dbReference>
<dbReference type="Gene3D" id="1.25.40.10">
    <property type="entry name" value="Tetratricopeptide repeat domain"/>
    <property type="match status" value="6"/>
</dbReference>
<sequence>MTAGRLRRPGRMLPEEQLPCRRQTSVGAHLDVAEENELDVLRDIFPLPGHHAEAPSYTPHIAACTSSSRLRMRSQEYPSSALCIHSQEDSLLSFQLESCALARNVSTGMLLHHHIVVSGLDNSSSLRDGLAHMYGRCDSCSDAYYCFDNMGDRSASMWTFMISLQFEQKRDERTVVQFFQQSLHCNALPSIPIFLILLSSCKTKEALPRGKQVHVLVKSMACETNVAAGTALLSMYSRCDNFHEAWTLFDKILEKSVVTWNAMIAACVQHGNARLPIQLFLQMQQESAIPNIVTFVSAASSCARELDLSMGKSLHVQALNRGLESNVSLSAAFVSMYGKCGSIENASNVFHQVHVPCVVLWTGMLTVYCQLGCTEEVVYIYKQMQEMGILPNEVTFLCVLSACNTNDLVTTGRRVHAQINSRNIVSNTAMSTALATMYGKFGLTEESNQLFSSLTEKSNIAWNTMIHMFADSGKSGKGIQLFNDMLQQGVGPDKFTFVNVLHVCACSLSAFEGKKVHMHVSWTKFKLDVVICNVLIDMYSKCKLLCLAQMVFDGMHLRNTLSWNTLIAAYAQSGYHEKALILFSQMQLERMCPDAITFASVLPASAQRGQLFDCWRMHTEIICKGFDLDLVVATAVMTSYGRHGHLRSAEHVFHRSHERDDNLWNAFITLLGQHDSSQACQLLYDMKNQGFIPSSMTLAFSLSACPSSYPLARVRQLHVSVLHSGMEVNEIELCILVCAYAECGDLQKACSLFSVPNCSRMLCNCMVGAFAGHGKGRQVLRFFKEMKRWGVSPDEVTLLNLLSGCNHSGLGLVEDAFDAVMSMEYLSRSRSLLAMFHWDCIIDLLGRVGQLNEAMCLTSIMPFQPTLVTWTSLLGACTNMFDIQRGECAANYLFELSQERFVPQFSFYRKLKHSGDMCGRPCFMANIWKG</sequence>
<keyword evidence="4" id="KW-1185">Reference proteome</keyword>